<keyword evidence="2" id="KW-0134">Cell wall</keyword>
<evidence type="ECO:0000256" key="6">
    <source>
        <dbReference type="SAM" id="MobiDB-lite"/>
    </source>
</evidence>
<keyword evidence="4 7" id="KW-0732">Signal</keyword>
<dbReference type="SUPFAM" id="SSF54001">
    <property type="entry name" value="Cysteine proteinases"/>
    <property type="match status" value="1"/>
</dbReference>
<dbReference type="InterPro" id="IPR019931">
    <property type="entry name" value="LPXTG_anchor"/>
</dbReference>
<comment type="subcellular location">
    <subcellularLocation>
        <location evidence="1">Secreted</location>
        <location evidence="1">Cell wall</location>
        <topology evidence="1">Peptidoglycan-anchor</topology>
    </subcellularLocation>
</comment>
<gene>
    <name evidence="10" type="ORF">HZY85_00815</name>
</gene>
<organism evidence="10 11">
    <name type="scientific">Gemelliphila palaticanis</name>
    <dbReference type="NCBI Taxonomy" id="81950"/>
    <lineage>
        <taxon>Bacteria</taxon>
        <taxon>Bacillati</taxon>
        <taxon>Bacillota</taxon>
        <taxon>Bacilli</taxon>
        <taxon>Bacillales</taxon>
        <taxon>Gemellaceae</taxon>
        <taxon>Gemelliphila</taxon>
    </lineage>
</organism>
<feature type="compositionally biased region" description="Basic and acidic residues" evidence="6">
    <location>
        <begin position="646"/>
        <end position="655"/>
    </location>
</feature>
<accession>A0ABX2SZG5</accession>
<evidence type="ECO:0000256" key="3">
    <source>
        <dbReference type="ARBA" id="ARBA00022525"/>
    </source>
</evidence>
<feature type="compositionally biased region" description="Basic and acidic residues" evidence="6">
    <location>
        <begin position="570"/>
        <end position="579"/>
    </location>
</feature>
<dbReference type="RefSeq" id="WP_179939879.1">
    <property type="nucleotide sequence ID" value="NZ_JACBYF010000001.1"/>
</dbReference>
<feature type="compositionally biased region" description="Basic and acidic residues" evidence="6">
    <location>
        <begin position="588"/>
        <end position="617"/>
    </location>
</feature>
<sequence length="850" mass="96188">MKKKIKKSLSLPLVLLVVSGGVNNSYTLANNDFNYVANDPNNENEVSNLEKIKKLYPKGFQYGNNIKWVNGVIAPDASSFKIINEYSFKDTPYAFYTVLDDKGNSGNWYDINKKFSKIRDQNLCYAAVSGNMLHWWLSVNRDYINRFLSIYPNQSKENFNNKKVSSIYDYLDSYKNQEESQIFKDFTNYFKFKNHGGWTDAINDFFINGYAPNFSMIENNESSWRKESIDKRGGYFSEVFEGKILSSRYVTFSKYSFNTKLKEYLEKGMAVGVAYRIGNNSGPFHIISLWGAEFDSEGYVNAIYVTDSDDGLAKYDTLQGDKSVKKGLFRYHVTYDKGTNRPRISATTTPTEGTGGYVSYLYGLKTGKEIWESFFKQSEVMKKEQLLKDAKNSLETLIADAKSNNSEKLAEEIKKAEEKLSRAIATEQDFKEAKEELEKVLTEYKKSKEDEKNKVETGEISAEENSASKVEDKTHIEDVEKEQPQSGNAIVEDKKEDNQSDTPSITEKEAKVEASEDKKETEVSVETSSVENTAEQTVPENASTETNKEVVPNADENVVKPSTPKVNIEQPKEEIKVEETAEATKPSVEPKLEKETIKPEEPKANVEQPKEEIKVEETTETTKPSVEPKVEKETTKPEAPKVNVEQPKEEIKVEETTEATKPSVEPTVETETDQPSIQNSNELTHSIVAQVGDSKVEVLIKDENNEKYNIQVKDVTEQYKEAVLSKISEKVDSIKVFDIDLLNSSKENIVKTDKDRTVRISLVENLENKTVNIYYVDDKTGELTLIPSKVENNTVVFSVNHFSKYAVTVSENKQQPKLPNTGGLDNSTSSLGIITIMITLGLVSRRNKVK</sequence>
<feature type="signal peptide" evidence="7">
    <location>
        <begin position="1"/>
        <end position="24"/>
    </location>
</feature>
<dbReference type="Pfam" id="PF09028">
    <property type="entry name" value="Mac-1"/>
    <property type="match status" value="1"/>
</dbReference>
<proteinExistence type="predicted"/>
<feature type="compositionally biased region" description="Basic and acidic residues" evidence="6">
    <location>
        <begin position="447"/>
        <end position="457"/>
    </location>
</feature>
<dbReference type="Pfam" id="PF00746">
    <property type="entry name" value="Gram_pos_anchor"/>
    <property type="match status" value="1"/>
</dbReference>
<evidence type="ECO:0000259" key="8">
    <source>
        <dbReference type="Pfam" id="PF00746"/>
    </source>
</evidence>
<evidence type="ECO:0000313" key="11">
    <source>
        <dbReference type="Proteomes" id="UP000531840"/>
    </source>
</evidence>
<dbReference type="Proteomes" id="UP000531840">
    <property type="component" value="Unassembled WGS sequence"/>
</dbReference>
<evidence type="ECO:0000256" key="7">
    <source>
        <dbReference type="SAM" id="SignalP"/>
    </source>
</evidence>
<reference evidence="10 11" key="1">
    <citation type="submission" date="2020-07" db="EMBL/GenBank/DDBJ databases">
        <title>MOT database genomes.</title>
        <authorList>
            <person name="Joseph S."/>
            <person name="Aduse-Opoku J."/>
            <person name="Hashim A."/>
            <person name="Wade W."/>
            <person name="Curtis M."/>
        </authorList>
    </citation>
    <scope>NUCLEOTIDE SEQUENCE [LARGE SCALE GENOMIC DNA]</scope>
    <source>
        <strain evidence="10 11">CIP 106318</strain>
    </source>
</reference>
<dbReference type="InterPro" id="IPR038765">
    <property type="entry name" value="Papain-like_cys_pep_sf"/>
</dbReference>
<dbReference type="NCBIfam" id="TIGR01167">
    <property type="entry name" value="LPXTG_anchor"/>
    <property type="match status" value="1"/>
</dbReference>
<evidence type="ECO:0000256" key="4">
    <source>
        <dbReference type="ARBA" id="ARBA00022729"/>
    </source>
</evidence>
<comment type="caution">
    <text evidence="10">The sequence shown here is derived from an EMBL/GenBank/DDBJ whole genome shotgun (WGS) entry which is preliminary data.</text>
</comment>
<evidence type="ECO:0000256" key="2">
    <source>
        <dbReference type="ARBA" id="ARBA00022512"/>
    </source>
</evidence>
<feature type="compositionally biased region" description="Low complexity" evidence="6">
    <location>
        <begin position="524"/>
        <end position="535"/>
    </location>
</feature>
<evidence type="ECO:0000256" key="5">
    <source>
        <dbReference type="ARBA" id="ARBA00023088"/>
    </source>
</evidence>
<keyword evidence="11" id="KW-1185">Reference proteome</keyword>
<feature type="region of interest" description="Disordered" evidence="6">
    <location>
        <begin position="447"/>
        <end position="676"/>
    </location>
</feature>
<protein>
    <submittedName>
        <fullName evidence="10">LPXTG cell wall anchor domain-containing protein</fullName>
    </submittedName>
</protein>
<keyword evidence="3" id="KW-0964">Secreted</keyword>
<dbReference type="EMBL" id="JACBYF010000001">
    <property type="protein sequence ID" value="NYS46737.1"/>
    <property type="molecule type" value="Genomic_DNA"/>
</dbReference>
<evidence type="ECO:0000259" key="9">
    <source>
        <dbReference type="Pfam" id="PF09028"/>
    </source>
</evidence>
<dbReference type="InterPro" id="IPR015117">
    <property type="entry name" value="IdeS"/>
</dbReference>
<feature type="chain" id="PRO_5047505408" evidence="7">
    <location>
        <begin position="25"/>
        <end position="850"/>
    </location>
</feature>
<feature type="domain" description="Gram-positive cocci surface proteins LPxTG" evidence="8">
    <location>
        <begin position="811"/>
        <end position="844"/>
    </location>
</feature>
<evidence type="ECO:0000256" key="1">
    <source>
        <dbReference type="ARBA" id="ARBA00004168"/>
    </source>
</evidence>
<evidence type="ECO:0000313" key="10">
    <source>
        <dbReference type="EMBL" id="NYS46737.1"/>
    </source>
</evidence>
<feature type="compositionally biased region" description="Basic and acidic residues" evidence="6">
    <location>
        <begin position="506"/>
        <end position="522"/>
    </location>
</feature>
<feature type="compositionally biased region" description="Basic and acidic residues" evidence="6">
    <location>
        <begin position="626"/>
        <end position="639"/>
    </location>
</feature>
<feature type="domain" description="Ig protease IdeS" evidence="9">
    <location>
        <begin position="65"/>
        <end position="371"/>
    </location>
</feature>
<feature type="compositionally biased region" description="Basic and acidic residues" evidence="6">
    <location>
        <begin position="469"/>
        <end position="483"/>
    </location>
</feature>
<dbReference type="Gene3D" id="3.90.70.10">
    <property type="entry name" value="Cysteine proteinases"/>
    <property type="match status" value="1"/>
</dbReference>
<feature type="compositionally biased region" description="Polar residues" evidence="6">
    <location>
        <begin position="536"/>
        <end position="545"/>
    </location>
</feature>
<name>A0ABX2SZG5_9BACL</name>
<keyword evidence="5" id="KW-0572">Peptidoglycan-anchor</keyword>